<dbReference type="EMBL" id="FR824648">
    <property type="protein sequence ID" value="CCA27717.1"/>
    <property type="molecule type" value="Genomic_DNA"/>
</dbReference>
<name>F0X1M2_9STRA</name>
<organism evidence="2">
    <name type="scientific">Albugo laibachii Nc14</name>
    <dbReference type="NCBI Taxonomy" id="890382"/>
    <lineage>
        <taxon>Eukaryota</taxon>
        <taxon>Sar</taxon>
        <taxon>Stramenopiles</taxon>
        <taxon>Oomycota</taxon>
        <taxon>Peronosporomycetes</taxon>
        <taxon>Albuginales</taxon>
        <taxon>Albuginaceae</taxon>
        <taxon>Albugo</taxon>
    </lineage>
</organism>
<sequence>MELSTVKVILGFARRWRVPARHEDIPNACVKADKEKNLDIYLRIPQGMVIPAKELQKLGTTDKTRLALRLNNSLYGIKQAGRLWSQLLHKKLEEIGFTQCTADMCWYHKHQGTEMIIAGVYVDDLLVTVSLDDLVGDFFKGMETLSIKDLGKVRKFLGMRVELSDKDGYTLD</sequence>
<reference evidence="2" key="2">
    <citation type="submission" date="2011-02" db="EMBL/GenBank/DDBJ databases">
        <authorList>
            <person name="MacLean D."/>
        </authorList>
    </citation>
    <scope>NUCLEOTIDE SEQUENCE</scope>
</reference>
<evidence type="ECO:0000259" key="1">
    <source>
        <dbReference type="Pfam" id="PF07727"/>
    </source>
</evidence>
<evidence type="ECO:0000313" key="3">
    <source>
        <dbReference type="EMBL" id="CCA27745.1"/>
    </source>
</evidence>
<dbReference type="EMBL" id="FR824657">
    <property type="protein sequence ID" value="CCA27745.1"/>
    <property type="molecule type" value="Genomic_DNA"/>
</dbReference>
<dbReference type="HOGENOM" id="CLU_001650_10_2_1"/>
<gene>
    <name evidence="2" type="primary">AlNc14C650G12333</name>
    <name evidence="3" type="synonym">AlNc14C665G12361</name>
    <name evidence="2" type="ORF">ALNC14_138610</name>
    <name evidence="3" type="ORF">ALNC14_138890</name>
</gene>
<dbReference type="InterPro" id="IPR013103">
    <property type="entry name" value="RVT_2"/>
</dbReference>
<accession>F0X1M2</accession>
<dbReference type="AlphaFoldDB" id="F0X1M2"/>
<proteinExistence type="predicted"/>
<feature type="domain" description="Reverse transcriptase Ty1/copia-type" evidence="1">
    <location>
        <begin position="2"/>
        <end position="162"/>
    </location>
</feature>
<reference evidence="2" key="1">
    <citation type="journal article" date="2011" name="PLoS Biol.">
        <title>Gene gain and loss during evolution of obligate parasitism in the white rust pathogen of Arabidopsis thaliana.</title>
        <authorList>
            <person name="Kemen E."/>
            <person name="Gardiner A."/>
            <person name="Schultz-Larsen T."/>
            <person name="Kemen A.C."/>
            <person name="Balmuth A.L."/>
            <person name="Robert-Seilaniantz A."/>
            <person name="Bailey K."/>
            <person name="Holub E."/>
            <person name="Studholme D.J."/>
            <person name="Maclean D."/>
            <person name="Jones J.D."/>
        </authorList>
    </citation>
    <scope>NUCLEOTIDE SEQUENCE</scope>
</reference>
<dbReference type="Pfam" id="PF07727">
    <property type="entry name" value="RVT_2"/>
    <property type="match status" value="1"/>
</dbReference>
<evidence type="ECO:0000313" key="2">
    <source>
        <dbReference type="EMBL" id="CCA27717.1"/>
    </source>
</evidence>
<protein>
    <submittedName>
        <fullName evidence="2">Uncharacterized protein AlNc14C650G12333</fullName>
    </submittedName>
    <submittedName>
        <fullName evidence="3">Uncharacterized protein AlNc14C665G12361</fullName>
    </submittedName>
</protein>